<keyword evidence="7" id="KW-1185">Reference proteome</keyword>
<evidence type="ECO:0000256" key="3">
    <source>
        <dbReference type="PROSITE-ProRule" id="PRU00023"/>
    </source>
</evidence>
<dbReference type="AlphaFoldDB" id="A0A7R9ADZ1"/>
<dbReference type="PROSITE" id="PS50297">
    <property type="entry name" value="ANK_REP_REGION"/>
    <property type="match status" value="4"/>
</dbReference>
<dbReference type="Pfam" id="PF12796">
    <property type="entry name" value="Ank_2"/>
    <property type="match status" value="1"/>
</dbReference>
<name>A0A7R9ADZ1_9CRUS</name>
<evidence type="ECO:0000256" key="5">
    <source>
        <dbReference type="SAM" id="MobiDB-lite"/>
    </source>
</evidence>
<dbReference type="PRINTS" id="PR01415">
    <property type="entry name" value="ANKYRIN"/>
</dbReference>
<feature type="compositionally biased region" description="Basic and acidic residues" evidence="5">
    <location>
        <begin position="582"/>
        <end position="596"/>
    </location>
</feature>
<dbReference type="Proteomes" id="UP000677054">
    <property type="component" value="Unassembled WGS sequence"/>
</dbReference>
<feature type="coiled-coil region" evidence="4">
    <location>
        <begin position="164"/>
        <end position="191"/>
    </location>
</feature>
<dbReference type="PANTHER" id="PTHR24171:SF9">
    <property type="entry name" value="ANKYRIN REPEAT DOMAIN-CONTAINING PROTEIN 39"/>
    <property type="match status" value="1"/>
</dbReference>
<feature type="region of interest" description="Disordered" evidence="5">
    <location>
        <begin position="571"/>
        <end position="596"/>
    </location>
</feature>
<dbReference type="InterPro" id="IPR036770">
    <property type="entry name" value="Ankyrin_rpt-contain_sf"/>
</dbReference>
<feature type="repeat" description="ANK" evidence="3">
    <location>
        <begin position="472"/>
        <end position="504"/>
    </location>
</feature>
<proteinExistence type="predicted"/>
<dbReference type="EMBL" id="LR903640">
    <property type="protein sequence ID" value="CAD7252114.1"/>
    <property type="molecule type" value="Genomic_DNA"/>
</dbReference>
<feature type="repeat" description="ANK" evidence="3">
    <location>
        <begin position="439"/>
        <end position="471"/>
    </location>
</feature>
<organism evidence="6">
    <name type="scientific">Darwinula stevensoni</name>
    <dbReference type="NCBI Taxonomy" id="69355"/>
    <lineage>
        <taxon>Eukaryota</taxon>
        <taxon>Metazoa</taxon>
        <taxon>Ecdysozoa</taxon>
        <taxon>Arthropoda</taxon>
        <taxon>Crustacea</taxon>
        <taxon>Oligostraca</taxon>
        <taxon>Ostracoda</taxon>
        <taxon>Podocopa</taxon>
        <taxon>Podocopida</taxon>
        <taxon>Darwinulocopina</taxon>
        <taxon>Darwinuloidea</taxon>
        <taxon>Darwinulidae</taxon>
        <taxon>Darwinula</taxon>
    </lineage>
</organism>
<dbReference type="Pfam" id="PF13637">
    <property type="entry name" value="Ank_4"/>
    <property type="match status" value="1"/>
</dbReference>
<reference evidence="6" key="1">
    <citation type="submission" date="2020-11" db="EMBL/GenBank/DDBJ databases">
        <authorList>
            <person name="Tran Van P."/>
        </authorList>
    </citation>
    <scope>NUCLEOTIDE SEQUENCE</scope>
</reference>
<dbReference type="PANTHER" id="PTHR24171">
    <property type="entry name" value="ANKYRIN REPEAT DOMAIN-CONTAINING PROTEIN 39-RELATED"/>
    <property type="match status" value="1"/>
</dbReference>
<dbReference type="SMART" id="SM00248">
    <property type="entry name" value="ANK"/>
    <property type="match status" value="6"/>
</dbReference>
<evidence type="ECO:0000256" key="2">
    <source>
        <dbReference type="ARBA" id="ARBA00023043"/>
    </source>
</evidence>
<evidence type="ECO:0000256" key="1">
    <source>
        <dbReference type="ARBA" id="ARBA00022737"/>
    </source>
</evidence>
<dbReference type="OrthoDB" id="4429489at2759"/>
<protein>
    <submittedName>
        <fullName evidence="6">Uncharacterized protein</fullName>
    </submittedName>
</protein>
<keyword evidence="4" id="KW-0175">Coiled coil</keyword>
<accession>A0A7R9ADZ1</accession>
<evidence type="ECO:0000313" key="7">
    <source>
        <dbReference type="Proteomes" id="UP000677054"/>
    </source>
</evidence>
<feature type="repeat" description="ANK" evidence="3">
    <location>
        <begin position="406"/>
        <end position="438"/>
    </location>
</feature>
<evidence type="ECO:0000256" key="4">
    <source>
        <dbReference type="SAM" id="Coils"/>
    </source>
</evidence>
<keyword evidence="1" id="KW-0677">Repeat</keyword>
<dbReference type="Gene3D" id="1.25.40.20">
    <property type="entry name" value="Ankyrin repeat-containing domain"/>
    <property type="match status" value="2"/>
</dbReference>
<dbReference type="EMBL" id="CAJPEV010004123">
    <property type="protein sequence ID" value="CAG0901215.1"/>
    <property type="molecule type" value="Genomic_DNA"/>
</dbReference>
<gene>
    <name evidence="6" type="ORF">DSTB1V02_LOCUS11875</name>
</gene>
<feature type="repeat" description="ANK" evidence="3">
    <location>
        <begin position="373"/>
        <end position="405"/>
    </location>
</feature>
<keyword evidence="2 3" id="KW-0040">ANK repeat</keyword>
<sequence>MKKVKELEERLDSMSKKLAKEEGLKAKNKAKIKVLEKKLEREQSVREEMERMKQKIETELDETKVQVREMKRKLQEQMNQLEECRKKEELVAEMRLTLQDKSKTLAEQEELRARHEARSKELEKDLQREQTVEELQQKLLDALAEERKKAVLFTELKTEHETRFIEVEERLKKEQTVREEMERNQRIIETEFRERKAQEEMQLQLNAKTNFSRGEKKRSTLFRRLTGTVSRIHEENLPPHSPRMPRCLMQLENAKQSDLHALLNKLDKKDLVVIHIYSHKSVKDGGVRTMQRRDVEKRSEKDILLNAELDADWTVHFFGIEKGLYWIMAMPQKCPPLIIAARKGHNIIVRLLFELQHDLEEEATMEIEGKSIEDASALLYATDAGHLDVVKTLVKAGADVNHPTKTNSTPLRVACFNGKLDIVEYLVEQKANVNLPTKFNSTCLMISSFRGHLKIVQYLLEHGADPNFKDNNGRTALHFAARSGHVEIVSELIAHGAKMTHNKHMMTPLLIAAEYSQEAVVRYLIQQLEVDRERRTEALELLSASFTKSKDNYHPSLYNAYHYLRKAKEEPLNDTSNPVERPNIEPHGFHQESRNQEKLEQIQFDADALHMGIMV</sequence>
<dbReference type="InterPro" id="IPR002110">
    <property type="entry name" value="Ankyrin_rpt"/>
</dbReference>
<dbReference type="SUPFAM" id="SSF48403">
    <property type="entry name" value="Ankyrin repeat"/>
    <property type="match status" value="1"/>
</dbReference>
<evidence type="ECO:0000313" key="6">
    <source>
        <dbReference type="EMBL" id="CAD7252114.1"/>
    </source>
</evidence>
<dbReference type="PROSITE" id="PS50088">
    <property type="entry name" value="ANK_REPEAT"/>
    <property type="match status" value="4"/>
</dbReference>
<feature type="coiled-coil region" evidence="4">
    <location>
        <begin position="4"/>
        <end position="132"/>
    </location>
</feature>